<organism evidence="1 2">
    <name type="scientific">Dehalococcoides mccartyi</name>
    <dbReference type="NCBI Taxonomy" id="61435"/>
    <lineage>
        <taxon>Bacteria</taxon>
        <taxon>Bacillati</taxon>
        <taxon>Chloroflexota</taxon>
        <taxon>Dehalococcoidia</taxon>
        <taxon>Dehalococcoidales</taxon>
        <taxon>Dehalococcoidaceae</taxon>
        <taxon>Dehalococcoides</taxon>
    </lineage>
</organism>
<sequence length="42" mass="4797">MNFKTLANLLLNQHNFILIVGVGRDSFFTRSANIHSTLLYLC</sequence>
<dbReference type="EMBL" id="QGLC01000018">
    <property type="protein sequence ID" value="RAL68954.1"/>
    <property type="molecule type" value="Genomic_DNA"/>
</dbReference>
<accession>A0A328EK40</accession>
<protein>
    <submittedName>
        <fullName evidence="1">Uncharacterized protein</fullName>
    </submittedName>
</protein>
<proteinExistence type="predicted"/>
<evidence type="ECO:0000313" key="1">
    <source>
        <dbReference type="EMBL" id="RAL68954.1"/>
    </source>
</evidence>
<dbReference type="Proteomes" id="UP000249146">
    <property type="component" value="Unassembled WGS sequence"/>
</dbReference>
<dbReference type="AlphaFoldDB" id="A0A328EK40"/>
<evidence type="ECO:0000313" key="2">
    <source>
        <dbReference type="Proteomes" id="UP000249146"/>
    </source>
</evidence>
<gene>
    <name evidence="1" type="ORF">C1G87_1434</name>
</gene>
<name>A0A328EK40_9CHLR</name>
<reference evidence="1 2" key="1">
    <citation type="submission" date="2018-05" db="EMBL/GenBank/DDBJ databases">
        <title>Draft genome sequences of Dehalococcoides mccartyi strains RC and KS.</title>
        <authorList>
            <person name="Higgins S.A."/>
            <person name="Padilla-Crespo E."/>
            <person name="Loeffler F.E."/>
        </authorList>
    </citation>
    <scope>NUCLEOTIDE SEQUENCE [LARGE SCALE GENOMIC DNA]</scope>
    <source>
        <strain evidence="1 2">RC</strain>
    </source>
</reference>
<comment type="caution">
    <text evidence="1">The sequence shown here is derived from an EMBL/GenBank/DDBJ whole genome shotgun (WGS) entry which is preliminary data.</text>
</comment>